<feature type="region of interest" description="Disordered" evidence="6">
    <location>
        <begin position="1"/>
        <end position="31"/>
    </location>
</feature>
<protein>
    <recommendedName>
        <fullName evidence="10">Amino acid permease/ SLC12A domain-containing protein</fullName>
    </recommendedName>
</protein>
<keyword evidence="5 7" id="KW-0472">Membrane</keyword>
<evidence type="ECO:0000256" key="6">
    <source>
        <dbReference type="SAM" id="MobiDB-lite"/>
    </source>
</evidence>
<gene>
    <name evidence="8" type="ORF">AMS68_003634</name>
</gene>
<sequence>MAERKASVESAGRRKHSVAEEPVTSVLPDGDIPINDSDSAWDNDDEVLAALGYKPEFRREFTLWTTFCVSFAVLGLLPSFASTLFYGMGYAGTAGMTWGWLIAMVGIQCVAASMAELCSSMPTSGGLYYASAVLAPPGWGPLASWITGWSNWIGQVTGAPSVNYGTASMILAAASIQNPDYVPSAYQTFLLTCFLMVIHASLASLPTRWIARNNSIGSTFNIIALIVVIIIIPAACDRTALGLEKFNASSDVWGTIYPGVEFPPGVGVLMSFSAVIWTMSGYDAPFHLAEECGNANIAAPRAIFLTSAVGGVFGWFLQLVVAYTVADIPSVITSDLGQPFAAYVVQVLPQPVALAVLSLTIVAGFAMGQGCMIAASRVTFAYARDGCFPGSFLWSHVNRRTRTPVNAVWFNTAVGCLILLLIFGGTVTIGAIFSIGALASFFAFTTPIFIRVFFVGKRFRRGPWNLGRMSMPIGIVASAFVLLMIPFLCLPAYVGDDLTPSLMNWTAVVWGGPMFIVLVWFAVDARKWFKGPRVNLAHLMHGREEQAADLSPPIEGKAPHESDSDNGAAEVIGKKSEMI</sequence>
<evidence type="ECO:0000256" key="5">
    <source>
        <dbReference type="ARBA" id="ARBA00023136"/>
    </source>
</evidence>
<dbReference type="AlphaFoldDB" id="A0A6H0XTM0"/>
<feature type="transmembrane region" description="Helical" evidence="7">
    <location>
        <begin position="475"/>
        <end position="493"/>
    </location>
</feature>
<dbReference type="PANTHER" id="PTHR45649">
    <property type="entry name" value="AMINO-ACID PERMEASE BAT1"/>
    <property type="match status" value="1"/>
</dbReference>
<evidence type="ECO:0000256" key="4">
    <source>
        <dbReference type="ARBA" id="ARBA00022989"/>
    </source>
</evidence>
<evidence type="ECO:0000256" key="1">
    <source>
        <dbReference type="ARBA" id="ARBA00004141"/>
    </source>
</evidence>
<evidence type="ECO:0000313" key="9">
    <source>
        <dbReference type="Proteomes" id="UP000503462"/>
    </source>
</evidence>
<dbReference type="PIRSF" id="PIRSF006060">
    <property type="entry name" value="AA_transporter"/>
    <property type="match status" value="1"/>
</dbReference>
<feature type="transmembrane region" description="Helical" evidence="7">
    <location>
        <begin position="185"/>
        <end position="205"/>
    </location>
</feature>
<evidence type="ECO:0000313" key="8">
    <source>
        <dbReference type="EMBL" id="QIW98116.1"/>
    </source>
</evidence>
<keyword evidence="3 7" id="KW-0812">Transmembrane</keyword>
<feature type="transmembrane region" description="Helical" evidence="7">
    <location>
        <begin position="127"/>
        <end position="146"/>
    </location>
</feature>
<keyword evidence="4 7" id="KW-1133">Transmembrane helix</keyword>
<feature type="transmembrane region" description="Helical" evidence="7">
    <location>
        <begin position="408"/>
        <end position="425"/>
    </location>
</feature>
<evidence type="ECO:0000256" key="3">
    <source>
        <dbReference type="ARBA" id="ARBA00022692"/>
    </source>
</evidence>
<comment type="subcellular location">
    <subcellularLocation>
        <location evidence="1">Membrane</location>
        <topology evidence="1">Multi-pass membrane protein</topology>
    </subcellularLocation>
</comment>
<feature type="region of interest" description="Disordered" evidence="6">
    <location>
        <begin position="547"/>
        <end position="579"/>
    </location>
</feature>
<dbReference type="OrthoDB" id="4476201at2759"/>
<keyword evidence="9" id="KW-1185">Reference proteome</keyword>
<dbReference type="Gene3D" id="1.20.1740.10">
    <property type="entry name" value="Amino acid/polyamine transporter I"/>
    <property type="match status" value="1"/>
</dbReference>
<dbReference type="Proteomes" id="UP000503462">
    <property type="component" value="Chromosome 2"/>
</dbReference>
<dbReference type="FunFam" id="1.20.1740.10:FF:000046">
    <property type="entry name" value="Amino-acid permease, putative"/>
    <property type="match status" value="1"/>
</dbReference>
<feature type="transmembrane region" description="Helical" evidence="7">
    <location>
        <begin position="431"/>
        <end position="454"/>
    </location>
</feature>
<feature type="transmembrane region" description="Helical" evidence="7">
    <location>
        <begin position="505"/>
        <end position="523"/>
    </location>
</feature>
<accession>A0A6H0XTM0</accession>
<evidence type="ECO:0000256" key="2">
    <source>
        <dbReference type="ARBA" id="ARBA00022448"/>
    </source>
</evidence>
<feature type="transmembrane region" description="Helical" evidence="7">
    <location>
        <begin position="61"/>
        <end position="86"/>
    </location>
</feature>
<dbReference type="GO" id="GO:0015101">
    <property type="term" value="F:organic cation transmembrane transporter activity"/>
    <property type="evidence" value="ECO:0007669"/>
    <property type="project" value="UniProtKB-ARBA"/>
</dbReference>
<proteinExistence type="predicted"/>
<evidence type="ECO:0000256" key="7">
    <source>
        <dbReference type="SAM" id="Phobius"/>
    </source>
</evidence>
<feature type="transmembrane region" description="Helical" evidence="7">
    <location>
        <begin position="262"/>
        <end position="282"/>
    </location>
</feature>
<dbReference type="Pfam" id="PF13520">
    <property type="entry name" value="AA_permease_2"/>
    <property type="match status" value="1"/>
</dbReference>
<dbReference type="GO" id="GO:0016020">
    <property type="term" value="C:membrane"/>
    <property type="evidence" value="ECO:0007669"/>
    <property type="project" value="UniProtKB-SubCell"/>
</dbReference>
<feature type="transmembrane region" description="Helical" evidence="7">
    <location>
        <begin position="98"/>
        <end position="115"/>
    </location>
</feature>
<evidence type="ECO:0008006" key="10">
    <source>
        <dbReference type="Google" id="ProtNLM"/>
    </source>
</evidence>
<dbReference type="PANTHER" id="PTHR45649:SF29">
    <property type="entry name" value="AMINO ACID TRANSPORTER (EUROFUNG)"/>
    <property type="match status" value="1"/>
</dbReference>
<dbReference type="EMBL" id="CP051140">
    <property type="protein sequence ID" value="QIW98116.1"/>
    <property type="molecule type" value="Genomic_DNA"/>
</dbReference>
<name>A0A6H0XTM0_9PEZI</name>
<organism evidence="8 9">
    <name type="scientific">Peltaster fructicola</name>
    <dbReference type="NCBI Taxonomy" id="286661"/>
    <lineage>
        <taxon>Eukaryota</taxon>
        <taxon>Fungi</taxon>
        <taxon>Dikarya</taxon>
        <taxon>Ascomycota</taxon>
        <taxon>Pezizomycotina</taxon>
        <taxon>Dothideomycetes</taxon>
        <taxon>Dothideomycetes incertae sedis</taxon>
        <taxon>Peltaster</taxon>
    </lineage>
</organism>
<feature type="transmembrane region" description="Helical" evidence="7">
    <location>
        <begin position="352"/>
        <end position="375"/>
    </location>
</feature>
<feature type="transmembrane region" description="Helical" evidence="7">
    <location>
        <begin position="303"/>
        <end position="326"/>
    </location>
</feature>
<dbReference type="InterPro" id="IPR002293">
    <property type="entry name" value="AA/rel_permease1"/>
</dbReference>
<keyword evidence="2" id="KW-0813">Transport</keyword>
<reference evidence="8 9" key="1">
    <citation type="journal article" date="2016" name="Sci. Rep.">
        <title>Peltaster fructicola genome reveals evolution from an invasive phytopathogen to an ectophytic parasite.</title>
        <authorList>
            <person name="Xu C."/>
            <person name="Chen H."/>
            <person name="Gleason M.L."/>
            <person name="Xu J.R."/>
            <person name="Liu H."/>
            <person name="Zhang R."/>
            <person name="Sun G."/>
        </authorList>
    </citation>
    <scope>NUCLEOTIDE SEQUENCE [LARGE SCALE GENOMIC DNA]</scope>
    <source>
        <strain evidence="8 9">LNHT1506</strain>
    </source>
</reference>
<feature type="transmembrane region" description="Helical" evidence="7">
    <location>
        <begin position="217"/>
        <end position="235"/>
    </location>
</feature>